<organism evidence="2 3">
    <name type="scientific">Pseudomonas japonica</name>
    <dbReference type="NCBI Taxonomy" id="256466"/>
    <lineage>
        <taxon>Bacteria</taxon>
        <taxon>Pseudomonadati</taxon>
        <taxon>Pseudomonadota</taxon>
        <taxon>Gammaproteobacteria</taxon>
        <taxon>Pseudomonadales</taxon>
        <taxon>Pseudomonadaceae</taxon>
        <taxon>Pseudomonas</taxon>
    </lineage>
</organism>
<dbReference type="Proteomes" id="UP000198407">
    <property type="component" value="Unassembled WGS sequence"/>
</dbReference>
<keyword evidence="1" id="KW-0732">Signal</keyword>
<evidence type="ECO:0000313" key="3">
    <source>
        <dbReference type="Proteomes" id="UP000198407"/>
    </source>
</evidence>
<dbReference type="OrthoDB" id="9807574at2"/>
<name>A0A239GJL3_9PSED</name>
<dbReference type="EMBL" id="FZOL01000013">
    <property type="protein sequence ID" value="SNS69357.1"/>
    <property type="molecule type" value="Genomic_DNA"/>
</dbReference>
<feature type="signal peptide" evidence="1">
    <location>
        <begin position="1"/>
        <end position="22"/>
    </location>
</feature>
<dbReference type="GO" id="GO:0055085">
    <property type="term" value="P:transmembrane transport"/>
    <property type="evidence" value="ECO:0007669"/>
    <property type="project" value="TreeGrafter"/>
</dbReference>
<reference evidence="3" key="1">
    <citation type="submission" date="2017-06" db="EMBL/GenBank/DDBJ databases">
        <authorList>
            <person name="Varghese N."/>
            <person name="Submissions S."/>
        </authorList>
    </citation>
    <scope>NUCLEOTIDE SEQUENCE [LARGE SCALE GENOMIC DNA]</scope>
    <source>
        <strain evidence="3">DSM 22348</strain>
    </source>
</reference>
<accession>A0A239GJL3</accession>
<feature type="chain" id="PRO_5011264883" evidence="1">
    <location>
        <begin position="23"/>
        <end position="230"/>
    </location>
</feature>
<sequence>MKSMFAPALATSLILLPAGVHASESEPRNAVRIGYADMQFNTDSADMTGMPGTTPAHVQSVVRDSGTVALVYERHLSGPWSLVLQAGAPPVIDFDGAGVAAPLGKVGSARAWFPALLLAYNFEVLGVAPYVALGVNYTWFSEEKMTRAYTTAFGGTSSSSHLDDSWGAVAKVGVDIPLAEHWSVGFAYTRYWIDTTATIRTQTPGLGEVKRKIDIEANPDVYSFTVGYRF</sequence>
<dbReference type="PANTHER" id="PTHR36920">
    <property type="match status" value="1"/>
</dbReference>
<keyword evidence="3" id="KW-1185">Reference proteome</keyword>
<gene>
    <name evidence="2" type="ORF">SAMN05444352_11326</name>
</gene>
<dbReference type="Gene3D" id="2.40.160.20">
    <property type="match status" value="1"/>
</dbReference>
<protein>
    <submittedName>
        <fullName evidence="2">Outer membrane protein</fullName>
    </submittedName>
</protein>
<dbReference type="RefSeq" id="WP_042126342.1">
    <property type="nucleotide sequence ID" value="NZ_FZOL01000013.1"/>
</dbReference>
<dbReference type="SUPFAM" id="SSF56925">
    <property type="entry name" value="OMPA-like"/>
    <property type="match status" value="1"/>
</dbReference>
<dbReference type="STRING" id="1215104.GCA_000730585_02214"/>
<dbReference type="InterPro" id="IPR011250">
    <property type="entry name" value="OMP/PagP_B-barrel"/>
</dbReference>
<dbReference type="Pfam" id="PF03922">
    <property type="entry name" value="OmpW"/>
    <property type="match status" value="1"/>
</dbReference>
<evidence type="ECO:0000313" key="2">
    <source>
        <dbReference type="EMBL" id="SNS69357.1"/>
    </source>
</evidence>
<dbReference type="GO" id="GO:0019867">
    <property type="term" value="C:outer membrane"/>
    <property type="evidence" value="ECO:0007669"/>
    <property type="project" value="InterPro"/>
</dbReference>
<dbReference type="PANTHER" id="PTHR36920:SF1">
    <property type="entry name" value="OUTER MEMBRANE PROTEIN W"/>
    <property type="match status" value="1"/>
</dbReference>
<dbReference type="InterPro" id="IPR005618">
    <property type="entry name" value="OMPW"/>
</dbReference>
<dbReference type="AlphaFoldDB" id="A0A239GJL3"/>
<evidence type="ECO:0000256" key="1">
    <source>
        <dbReference type="SAM" id="SignalP"/>
    </source>
</evidence>
<proteinExistence type="predicted"/>